<organism evidence="3 4">
    <name type="scientific">Phytophthora nicotianae CJ01A1</name>
    <dbReference type="NCBI Taxonomy" id="1317063"/>
    <lineage>
        <taxon>Eukaryota</taxon>
        <taxon>Sar</taxon>
        <taxon>Stramenopiles</taxon>
        <taxon>Oomycota</taxon>
        <taxon>Peronosporomycetes</taxon>
        <taxon>Peronosporales</taxon>
        <taxon>Peronosporaceae</taxon>
        <taxon>Phytophthora</taxon>
    </lineage>
</organism>
<comment type="caution">
    <text evidence="3">The sequence shown here is derived from an EMBL/GenBank/DDBJ whole genome shotgun (WGS) entry which is preliminary data.</text>
</comment>
<feature type="compositionally biased region" description="Basic residues" evidence="1">
    <location>
        <begin position="656"/>
        <end position="670"/>
    </location>
</feature>
<dbReference type="PANTHER" id="PTHR46599:SF3">
    <property type="entry name" value="PIGGYBAC TRANSPOSABLE ELEMENT-DERIVED PROTEIN 4"/>
    <property type="match status" value="1"/>
</dbReference>
<gene>
    <name evidence="3" type="ORF">F441_02298</name>
</gene>
<feature type="compositionally biased region" description="Low complexity" evidence="1">
    <location>
        <begin position="143"/>
        <end position="157"/>
    </location>
</feature>
<feature type="compositionally biased region" description="Low complexity" evidence="1">
    <location>
        <begin position="106"/>
        <end position="127"/>
    </location>
</feature>
<feature type="compositionally biased region" description="Basic and acidic residues" evidence="1">
    <location>
        <begin position="671"/>
        <end position="681"/>
    </location>
</feature>
<sequence>MRGYAIAAEKSLGQIWNELTKKGWLFRKSLGLSDDRRYLPPGGSLKGTEGVDYLLAGAEVKQSALTTTVTTTSASKTPDIKSSAAKKPSAKKMPVAKKPVSKKPVAKISAAKRCAAKRSASSSSSSAARRRKRAAVDKTTAQDTTPAAVPDAVVPDITDIDIPDVEDTGPDTTQEPVPEVTTTSAEVTSDDGTTAGRSLLDAFGSDDFLDAFCRDRLFGPLESDDLNVGEESANGSVEDDTEVSADEVDEEPVTFELDAGDLDRLQEEEWNYFDERHSGQVQVDAAPLYDGPSSPTKAALAYAENPLAIFYFFLPKELWRRIAAETNKYRLDSVDEVTQGIRRHALEKRLTTPSTTVLSVEEYRVKALEPRHESLTRHWITRTEGALSRGTFGQFLSRDRFQDIARYLHFNDNDLQSSSGDRAFKIRPVVQDLQNTFFRGYRLGARISFDEGMVPMRHRRNPMRQYLSNKPNKWGTKFYMTCCAETAYCSSSFQQFKSENMSFNSFFSEAAECIAELIPVENADLDFHNLIVTGEDDDESTASVAMSPKASTAYNKLNRFNEEPEFRQLRLSKRTTHHTELLSSNKQLTCIVCCQLNHDEENMPHSRKGLKTRYFCTICNVPLCKASRWEDGKSCFDRFHLLRHVLKPCQPSSSQRPKKIRPPPPSRKHSRDSIEPNERAITRLVARKRRRSSRLMVRGA</sequence>
<feature type="domain" description="PiggyBac transposable element-derived protein" evidence="2">
    <location>
        <begin position="305"/>
        <end position="490"/>
    </location>
</feature>
<dbReference type="Proteomes" id="UP000018958">
    <property type="component" value="Unassembled WGS sequence"/>
</dbReference>
<feature type="compositionally biased region" description="Low complexity" evidence="1">
    <location>
        <begin position="172"/>
        <end position="183"/>
    </location>
</feature>
<evidence type="ECO:0000256" key="1">
    <source>
        <dbReference type="SAM" id="MobiDB-lite"/>
    </source>
</evidence>
<feature type="compositionally biased region" description="Polar residues" evidence="1">
    <location>
        <begin position="184"/>
        <end position="194"/>
    </location>
</feature>
<feature type="compositionally biased region" description="Low complexity" evidence="1">
    <location>
        <begin position="81"/>
        <end position="98"/>
    </location>
</feature>
<dbReference type="OrthoDB" id="127041at2759"/>
<reference evidence="3 4" key="1">
    <citation type="submission" date="2013-11" db="EMBL/GenBank/DDBJ databases">
        <title>The Genome Sequence of Phytophthora parasitica CJ01A1.</title>
        <authorList>
            <consortium name="The Broad Institute Genomics Platform"/>
            <person name="Russ C."/>
            <person name="Tyler B."/>
            <person name="Panabieres F."/>
            <person name="Shan W."/>
            <person name="Tripathy S."/>
            <person name="Grunwald N."/>
            <person name="Machado M."/>
            <person name="Johnson C.S."/>
            <person name="Walker B."/>
            <person name="Young S.K."/>
            <person name="Zeng Q."/>
            <person name="Gargeya S."/>
            <person name="Fitzgerald M."/>
            <person name="Haas B."/>
            <person name="Abouelleil A."/>
            <person name="Allen A.W."/>
            <person name="Alvarado L."/>
            <person name="Arachchi H.M."/>
            <person name="Berlin A.M."/>
            <person name="Chapman S.B."/>
            <person name="Gainer-Dewar J."/>
            <person name="Goldberg J."/>
            <person name="Griggs A."/>
            <person name="Gujja S."/>
            <person name="Hansen M."/>
            <person name="Howarth C."/>
            <person name="Imamovic A."/>
            <person name="Ireland A."/>
            <person name="Larimer J."/>
            <person name="McCowan C."/>
            <person name="Murphy C."/>
            <person name="Pearson M."/>
            <person name="Poon T.W."/>
            <person name="Priest M."/>
            <person name="Roberts A."/>
            <person name="Saif S."/>
            <person name="Shea T."/>
            <person name="Sisk P."/>
            <person name="Sykes S."/>
            <person name="Wortman J."/>
            <person name="Nusbaum C."/>
            <person name="Birren B."/>
        </authorList>
    </citation>
    <scope>NUCLEOTIDE SEQUENCE [LARGE SCALE GENOMIC DNA]</scope>
    <source>
        <strain evidence="3 4">CJ01A1</strain>
    </source>
</reference>
<dbReference type="Pfam" id="PF13843">
    <property type="entry name" value="DDE_Tnp_1_7"/>
    <property type="match status" value="1"/>
</dbReference>
<feature type="region of interest" description="Disordered" evidence="1">
    <location>
        <begin position="70"/>
        <end position="194"/>
    </location>
</feature>
<name>W2XQJ4_PHYNI</name>
<feature type="compositionally biased region" description="Acidic residues" evidence="1">
    <location>
        <begin position="237"/>
        <end position="248"/>
    </location>
</feature>
<dbReference type="PANTHER" id="PTHR46599">
    <property type="entry name" value="PIGGYBAC TRANSPOSABLE ELEMENT-DERIVED PROTEIN 4"/>
    <property type="match status" value="1"/>
</dbReference>
<proteinExistence type="predicted"/>
<evidence type="ECO:0000259" key="2">
    <source>
        <dbReference type="Pfam" id="PF13843"/>
    </source>
</evidence>
<feature type="region of interest" description="Disordered" evidence="1">
    <location>
        <begin position="649"/>
        <end position="700"/>
    </location>
</feature>
<feature type="region of interest" description="Disordered" evidence="1">
    <location>
        <begin position="224"/>
        <end position="248"/>
    </location>
</feature>
<protein>
    <recommendedName>
        <fullName evidence="2">PiggyBac transposable element-derived protein domain-containing protein</fullName>
    </recommendedName>
</protein>
<evidence type="ECO:0000313" key="4">
    <source>
        <dbReference type="Proteomes" id="UP000018958"/>
    </source>
</evidence>
<accession>W2XQJ4</accession>
<dbReference type="EMBL" id="ANIX01000478">
    <property type="protein sequence ID" value="ETP24752.1"/>
    <property type="molecule type" value="Genomic_DNA"/>
</dbReference>
<feature type="compositionally biased region" description="Acidic residues" evidence="1">
    <location>
        <begin position="158"/>
        <end position="169"/>
    </location>
</feature>
<evidence type="ECO:0000313" key="3">
    <source>
        <dbReference type="EMBL" id="ETP24752.1"/>
    </source>
</evidence>
<dbReference type="InterPro" id="IPR029526">
    <property type="entry name" value="PGBD"/>
</dbReference>
<dbReference type="AlphaFoldDB" id="W2XQJ4"/>